<dbReference type="GO" id="GO:0008270">
    <property type="term" value="F:zinc ion binding"/>
    <property type="evidence" value="ECO:0007669"/>
    <property type="project" value="InterPro"/>
</dbReference>
<dbReference type="GO" id="GO:0008168">
    <property type="term" value="F:methyltransferase activity"/>
    <property type="evidence" value="ECO:0007669"/>
    <property type="project" value="InterPro"/>
</dbReference>
<name>A0A6N9TMF6_DISTH</name>
<reference evidence="7 8" key="1">
    <citation type="submission" date="2020-02" db="EMBL/GenBank/DDBJ databases">
        <title>Comparative genomics of sulfur disproportionating microorganisms.</title>
        <authorList>
            <person name="Ward L.M."/>
            <person name="Bertran E."/>
            <person name="Johnston D.T."/>
        </authorList>
    </citation>
    <scope>NUCLEOTIDE SEQUENCE [LARGE SCALE GENOMIC DNA]</scope>
    <source>
        <strain evidence="7 8">DSM 100025</strain>
    </source>
</reference>
<dbReference type="Pfam" id="PF00565">
    <property type="entry name" value="SNase"/>
    <property type="match status" value="1"/>
</dbReference>
<keyword evidence="4" id="KW-0010">Activator</keyword>
<keyword evidence="3" id="KW-0378">Hydrolase</keyword>
<keyword evidence="5" id="KW-0732">Signal</keyword>
<dbReference type="Proteomes" id="UP000469346">
    <property type="component" value="Unassembled WGS sequence"/>
</dbReference>
<keyword evidence="1" id="KW-0540">Nuclease</keyword>
<keyword evidence="8" id="KW-1185">Reference proteome</keyword>
<dbReference type="PROSITE" id="PS50830">
    <property type="entry name" value="TNASE_3"/>
    <property type="match status" value="1"/>
</dbReference>
<evidence type="ECO:0000256" key="5">
    <source>
        <dbReference type="SAM" id="SignalP"/>
    </source>
</evidence>
<gene>
    <name evidence="7" type="ORF">G3N55_05145</name>
</gene>
<dbReference type="RefSeq" id="WP_163298372.1">
    <property type="nucleotide sequence ID" value="NZ_JAAGRR010000042.1"/>
</dbReference>
<dbReference type="GO" id="GO:0006281">
    <property type="term" value="P:DNA repair"/>
    <property type="evidence" value="ECO:0007669"/>
    <property type="project" value="InterPro"/>
</dbReference>
<accession>A0A6N9TMF6</accession>
<evidence type="ECO:0000256" key="2">
    <source>
        <dbReference type="ARBA" id="ARBA00022759"/>
    </source>
</evidence>
<dbReference type="SUPFAM" id="SSF50199">
    <property type="entry name" value="Staphylococcal nuclease"/>
    <property type="match status" value="1"/>
</dbReference>
<feature type="chain" id="PRO_5026847507" description="TNase-like domain-containing protein" evidence="5">
    <location>
        <begin position="33"/>
        <end position="225"/>
    </location>
</feature>
<dbReference type="SUPFAM" id="SSF57884">
    <property type="entry name" value="Ada DNA repair protein, N-terminal domain (N-Ada 10)"/>
    <property type="match status" value="1"/>
</dbReference>
<feature type="signal peptide" evidence="5">
    <location>
        <begin position="1"/>
        <end position="32"/>
    </location>
</feature>
<dbReference type="GO" id="GO:0004519">
    <property type="term" value="F:endonuclease activity"/>
    <property type="evidence" value="ECO:0007669"/>
    <property type="project" value="UniProtKB-KW"/>
</dbReference>
<dbReference type="SMART" id="SM00318">
    <property type="entry name" value="SNc"/>
    <property type="match status" value="1"/>
</dbReference>
<dbReference type="AlphaFoldDB" id="A0A6N9TMF6"/>
<keyword evidence="2" id="KW-0255">Endonuclease</keyword>
<dbReference type="PANTHER" id="PTHR12302">
    <property type="entry name" value="EBNA2 BINDING PROTEIN P100"/>
    <property type="match status" value="1"/>
</dbReference>
<protein>
    <recommendedName>
        <fullName evidence="6">TNase-like domain-containing protein</fullName>
    </recommendedName>
</protein>
<dbReference type="GO" id="GO:0006355">
    <property type="term" value="P:regulation of DNA-templated transcription"/>
    <property type="evidence" value="ECO:0007669"/>
    <property type="project" value="InterPro"/>
</dbReference>
<dbReference type="Pfam" id="PF02805">
    <property type="entry name" value="Ada_Zn_binding"/>
    <property type="match status" value="1"/>
</dbReference>
<sequence length="225" mass="25563">MRPFRGHSRIRGGGLYGCLAALALAAAFLCGAGCGPEAPAGQECRVTWVYDGDTIRLRTGEHVRYIGIDAPEVAHDDRPGDPLGTEAARRNRELVAGKTVRLEWDRERHDVHGRLLAYVWLPDGRMVEEILVEEGLARACAVPPNTAHFDEIVAAQRRAMAARRGLWALPPPVPERFYIGNRRSLRFHRPDCRYGRRTRRENRVRFESREEALRQGYCPCRRCRP</sequence>
<dbReference type="Gene3D" id="3.40.10.10">
    <property type="entry name" value="DNA Methylphosphotriester Repair Domain"/>
    <property type="match status" value="1"/>
</dbReference>
<dbReference type="Gene3D" id="2.40.50.90">
    <property type="match status" value="1"/>
</dbReference>
<evidence type="ECO:0000313" key="7">
    <source>
        <dbReference type="EMBL" id="NDY42228.1"/>
    </source>
</evidence>
<dbReference type="GO" id="GO:0016787">
    <property type="term" value="F:hydrolase activity"/>
    <property type="evidence" value="ECO:0007669"/>
    <property type="project" value="UniProtKB-KW"/>
</dbReference>
<evidence type="ECO:0000256" key="1">
    <source>
        <dbReference type="ARBA" id="ARBA00022722"/>
    </source>
</evidence>
<dbReference type="EMBL" id="JAAGRR010000042">
    <property type="protein sequence ID" value="NDY42228.1"/>
    <property type="molecule type" value="Genomic_DNA"/>
</dbReference>
<comment type="caution">
    <text evidence="7">The sequence shown here is derived from an EMBL/GenBank/DDBJ whole genome shotgun (WGS) entry which is preliminary data.</text>
</comment>
<evidence type="ECO:0000256" key="3">
    <source>
        <dbReference type="ARBA" id="ARBA00022801"/>
    </source>
</evidence>
<organism evidence="7 8">
    <name type="scientific">Dissulfurirhabdus thermomarina</name>
    <dbReference type="NCBI Taxonomy" id="1765737"/>
    <lineage>
        <taxon>Bacteria</taxon>
        <taxon>Deltaproteobacteria</taxon>
        <taxon>Dissulfurirhabdaceae</taxon>
        <taxon>Dissulfurirhabdus</taxon>
    </lineage>
</organism>
<feature type="domain" description="TNase-like" evidence="6">
    <location>
        <begin position="40"/>
        <end position="169"/>
    </location>
</feature>
<dbReference type="InterPro" id="IPR004026">
    <property type="entry name" value="Ada_DNA_repair_Zn-bd"/>
</dbReference>
<evidence type="ECO:0000256" key="4">
    <source>
        <dbReference type="ARBA" id="ARBA00023159"/>
    </source>
</evidence>
<proteinExistence type="predicted"/>
<dbReference type="InterPro" id="IPR035451">
    <property type="entry name" value="Ada-like_dom_sf"/>
</dbReference>
<dbReference type="InterPro" id="IPR016071">
    <property type="entry name" value="Staphylococal_nuclease_OB-fold"/>
</dbReference>
<dbReference type="GO" id="GO:0003677">
    <property type="term" value="F:DNA binding"/>
    <property type="evidence" value="ECO:0007669"/>
    <property type="project" value="InterPro"/>
</dbReference>
<evidence type="ECO:0000259" key="6">
    <source>
        <dbReference type="PROSITE" id="PS50830"/>
    </source>
</evidence>
<evidence type="ECO:0000313" key="8">
    <source>
        <dbReference type="Proteomes" id="UP000469346"/>
    </source>
</evidence>
<dbReference type="InterPro" id="IPR035437">
    <property type="entry name" value="SNase_OB-fold_sf"/>
</dbReference>
<dbReference type="PANTHER" id="PTHR12302:SF3">
    <property type="entry name" value="SERINE_THREONINE-PROTEIN KINASE 31"/>
    <property type="match status" value="1"/>
</dbReference>